<proteinExistence type="predicted"/>
<protein>
    <submittedName>
        <fullName evidence="1">Uncharacterized protein</fullName>
    </submittedName>
</protein>
<name>A0A6C0HKX5_9ZZZZ</name>
<sequence>MSSWANRHIPRKRDLLQIPNAFRPELVTRVEQPSVVLSETFQKVTNEIIYPSEPKGRSASQASLPSSYPSSTELRYNGKSYVFVILRHLRNSKDNELWIASYQSIRKFYTNKIVIIDDNSSVNTVNGKLVNTEVIISDWNGAGEVLPYYYFLQYRWADRMIFLHDSMFLNRPFRDSELRNPLRFHWYTDRNSKEESTLPTYLSLLYDQSKLTKYALGSTWRGCFGGASIISLDTVQSLEEKYGLFSKLVMMIRTKVDRDMFSRILGVVSFYDGMVDETSCSNFGTISAYPGAFEYYTANPEVAAHVLSQRGYDSAILTVWKGL</sequence>
<accession>A0A6C0HKX5</accession>
<dbReference type="EMBL" id="MN739974">
    <property type="protein sequence ID" value="QHT80643.1"/>
    <property type="molecule type" value="Genomic_DNA"/>
</dbReference>
<dbReference type="AlphaFoldDB" id="A0A6C0HKX5"/>
<reference evidence="1" key="1">
    <citation type="journal article" date="2020" name="Nature">
        <title>Giant virus diversity and host interactions through global metagenomics.</title>
        <authorList>
            <person name="Schulz F."/>
            <person name="Roux S."/>
            <person name="Paez-Espino D."/>
            <person name="Jungbluth S."/>
            <person name="Walsh D.A."/>
            <person name="Denef V.J."/>
            <person name="McMahon K.D."/>
            <person name="Konstantinidis K.T."/>
            <person name="Eloe-Fadrosh E.A."/>
            <person name="Kyrpides N.C."/>
            <person name="Woyke T."/>
        </authorList>
    </citation>
    <scope>NUCLEOTIDE SEQUENCE</scope>
    <source>
        <strain evidence="1">GVMAG-M-3300023184-121</strain>
    </source>
</reference>
<organism evidence="1">
    <name type="scientific">viral metagenome</name>
    <dbReference type="NCBI Taxonomy" id="1070528"/>
    <lineage>
        <taxon>unclassified sequences</taxon>
        <taxon>metagenomes</taxon>
        <taxon>organismal metagenomes</taxon>
    </lineage>
</organism>
<evidence type="ECO:0000313" key="1">
    <source>
        <dbReference type="EMBL" id="QHT80643.1"/>
    </source>
</evidence>